<reference evidence="1" key="1">
    <citation type="submission" date="2023-03" db="EMBL/GenBank/DDBJ databases">
        <authorList>
            <person name="Steffen K."/>
            <person name="Cardenas P."/>
        </authorList>
    </citation>
    <scope>NUCLEOTIDE SEQUENCE</scope>
</reference>
<dbReference type="AlphaFoldDB" id="A0AA35R1G1"/>
<protein>
    <submittedName>
        <fullName evidence="1">Uncharacterized protein</fullName>
    </submittedName>
</protein>
<evidence type="ECO:0000313" key="1">
    <source>
        <dbReference type="EMBL" id="CAI7998682.1"/>
    </source>
</evidence>
<gene>
    <name evidence="1" type="ORF">GBAR_LOCUS2500</name>
</gene>
<dbReference type="EMBL" id="CASHTH010000353">
    <property type="protein sequence ID" value="CAI7998682.1"/>
    <property type="molecule type" value="Genomic_DNA"/>
</dbReference>
<proteinExistence type="predicted"/>
<comment type="caution">
    <text evidence="1">The sequence shown here is derived from an EMBL/GenBank/DDBJ whole genome shotgun (WGS) entry which is preliminary data.</text>
</comment>
<name>A0AA35R1G1_GEOBA</name>
<sequence>MSAAKGGANRGLELPNEILEKTYWANLVETDAQKRVENNILLTDYLAETSLAMSIVRQNNLFAVSPKVVEWMPHTETFGTLNGLETIVLAE</sequence>
<keyword evidence="2" id="KW-1185">Reference proteome</keyword>
<accession>A0AA35R1G1</accession>
<evidence type="ECO:0000313" key="2">
    <source>
        <dbReference type="Proteomes" id="UP001174909"/>
    </source>
</evidence>
<organism evidence="1 2">
    <name type="scientific">Geodia barretti</name>
    <name type="common">Barrett's horny sponge</name>
    <dbReference type="NCBI Taxonomy" id="519541"/>
    <lineage>
        <taxon>Eukaryota</taxon>
        <taxon>Metazoa</taxon>
        <taxon>Porifera</taxon>
        <taxon>Demospongiae</taxon>
        <taxon>Heteroscleromorpha</taxon>
        <taxon>Tetractinellida</taxon>
        <taxon>Astrophorina</taxon>
        <taxon>Geodiidae</taxon>
        <taxon>Geodia</taxon>
    </lineage>
</organism>
<dbReference type="Proteomes" id="UP001174909">
    <property type="component" value="Unassembled WGS sequence"/>
</dbReference>